<gene>
    <name evidence="1" type="ORF">NB231_11839</name>
</gene>
<dbReference type="Proteomes" id="UP000003374">
    <property type="component" value="Unassembled WGS sequence"/>
</dbReference>
<organism evidence="1 2">
    <name type="scientific">Nitrococcus mobilis Nb-231</name>
    <dbReference type="NCBI Taxonomy" id="314278"/>
    <lineage>
        <taxon>Bacteria</taxon>
        <taxon>Pseudomonadati</taxon>
        <taxon>Pseudomonadota</taxon>
        <taxon>Gammaproteobacteria</taxon>
        <taxon>Chromatiales</taxon>
        <taxon>Ectothiorhodospiraceae</taxon>
        <taxon>Nitrococcus</taxon>
    </lineage>
</organism>
<reference evidence="1 2" key="1">
    <citation type="submission" date="2006-02" db="EMBL/GenBank/DDBJ databases">
        <authorList>
            <person name="Waterbury J."/>
            <person name="Ferriera S."/>
            <person name="Johnson J."/>
            <person name="Kravitz S."/>
            <person name="Halpern A."/>
            <person name="Remington K."/>
            <person name="Beeson K."/>
            <person name="Tran B."/>
            <person name="Rogers Y.-H."/>
            <person name="Friedman R."/>
            <person name="Venter J.C."/>
        </authorList>
    </citation>
    <scope>NUCLEOTIDE SEQUENCE [LARGE SCALE GENOMIC DNA]</scope>
    <source>
        <strain evidence="1 2">Nb-231</strain>
    </source>
</reference>
<protein>
    <submittedName>
        <fullName evidence="1">Uncharacterized protein</fullName>
    </submittedName>
</protein>
<dbReference type="InterPro" id="IPR029068">
    <property type="entry name" value="Glyas_Bleomycin-R_OHBP_Dase"/>
</dbReference>
<evidence type="ECO:0000313" key="2">
    <source>
        <dbReference type="Proteomes" id="UP000003374"/>
    </source>
</evidence>
<evidence type="ECO:0000313" key="1">
    <source>
        <dbReference type="EMBL" id="EAR22426.1"/>
    </source>
</evidence>
<keyword evidence="2" id="KW-1185">Reference proteome</keyword>
<sequence>MSINRRGGGRGVYFFDPNSHILELLTV</sequence>
<dbReference type="SUPFAM" id="SSF54593">
    <property type="entry name" value="Glyoxalase/Bleomycin resistance protein/Dihydroxybiphenyl dioxygenase"/>
    <property type="match status" value="1"/>
</dbReference>
<accession>A4BPC5</accession>
<proteinExistence type="predicted"/>
<name>A4BPC5_9GAMM</name>
<dbReference type="HOGENOM" id="CLU_3414853_0_0_6"/>
<dbReference type="AlphaFoldDB" id="A4BPC5"/>
<comment type="caution">
    <text evidence="1">The sequence shown here is derived from an EMBL/GenBank/DDBJ whole genome shotgun (WGS) entry which is preliminary data.</text>
</comment>
<dbReference type="EMBL" id="AAOF01000003">
    <property type="protein sequence ID" value="EAR22426.1"/>
    <property type="molecule type" value="Genomic_DNA"/>
</dbReference>